<evidence type="ECO:0000256" key="10">
    <source>
        <dbReference type="ARBA" id="ARBA00022989"/>
    </source>
</evidence>
<comment type="subcellular location">
    <subcellularLocation>
        <location evidence="1">Cell membrane</location>
        <topology evidence="1">Single-pass type I membrane protein</topology>
    </subcellularLocation>
</comment>
<dbReference type="EC" id="2.7.10.1" evidence="2"/>
<evidence type="ECO:0000256" key="13">
    <source>
        <dbReference type="ARBA" id="ARBA00023157"/>
    </source>
</evidence>
<evidence type="ECO:0000256" key="5">
    <source>
        <dbReference type="ARBA" id="ARBA00022692"/>
    </source>
</evidence>
<evidence type="ECO:0000256" key="2">
    <source>
        <dbReference type="ARBA" id="ARBA00011902"/>
    </source>
</evidence>
<evidence type="ECO:0000256" key="1">
    <source>
        <dbReference type="ARBA" id="ARBA00004251"/>
    </source>
</evidence>
<evidence type="ECO:0000259" key="17">
    <source>
        <dbReference type="Pfam" id="PF12810"/>
    </source>
</evidence>
<dbReference type="InterPro" id="IPR055163">
    <property type="entry name" value="ALK/LTK-like_GRD"/>
</dbReference>
<keyword evidence="6 16" id="KW-0732">Signal</keyword>
<keyword evidence="3" id="KW-1003">Cell membrane</keyword>
<evidence type="ECO:0000256" key="4">
    <source>
        <dbReference type="ARBA" id="ARBA00022679"/>
    </source>
</evidence>
<feature type="domain" description="ALK/LTK-like glycine-rich" evidence="17">
    <location>
        <begin position="1281"/>
        <end position="1469"/>
    </location>
</feature>
<dbReference type="RefSeq" id="WP_378052413.1">
    <property type="nucleotide sequence ID" value="NZ_JBHMDN010000049.1"/>
</dbReference>
<dbReference type="Pfam" id="PF12810">
    <property type="entry name" value="ALK_LTK_GRD"/>
    <property type="match status" value="1"/>
</dbReference>
<evidence type="ECO:0000256" key="16">
    <source>
        <dbReference type="SAM" id="SignalP"/>
    </source>
</evidence>
<accession>A0ABW2F264</accession>
<dbReference type="EMBL" id="JBHTAI010000001">
    <property type="protein sequence ID" value="MFC7147230.1"/>
    <property type="molecule type" value="Genomic_DNA"/>
</dbReference>
<comment type="caution">
    <text evidence="18">The sequence shown here is derived from an EMBL/GenBank/DDBJ whole genome shotgun (WGS) entry which is preliminary data.</text>
</comment>
<organism evidence="18 19">
    <name type="scientific">Cohnella cellulosilytica</name>
    <dbReference type="NCBI Taxonomy" id="986710"/>
    <lineage>
        <taxon>Bacteria</taxon>
        <taxon>Bacillati</taxon>
        <taxon>Bacillota</taxon>
        <taxon>Bacilli</taxon>
        <taxon>Bacillales</taxon>
        <taxon>Paenibacillaceae</taxon>
        <taxon>Cohnella</taxon>
    </lineage>
</organism>
<keyword evidence="13" id="KW-1015">Disulfide bond</keyword>
<evidence type="ECO:0000256" key="12">
    <source>
        <dbReference type="ARBA" id="ARBA00023137"/>
    </source>
</evidence>
<keyword evidence="8" id="KW-0418">Kinase</keyword>
<protein>
    <recommendedName>
        <fullName evidence="2">receptor protein-tyrosine kinase</fullName>
        <ecNumber evidence="2">2.7.10.1</ecNumber>
    </recommendedName>
</protein>
<feature type="signal peptide" evidence="16">
    <location>
        <begin position="1"/>
        <end position="28"/>
    </location>
</feature>
<gene>
    <name evidence="18" type="ORF">ACFQMJ_01670</name>
</gene>
<keyword evidence="19" id="KW-1185">Reference proteome</keyword>
<keyword evidence="15" id="KW-0325">Glycoprotein</keyword>
<feature type="chain" id="PRO_5045103435" description="receptor protein-tyrosine kinase" evidence="16">
    <location>
        <begin position="29"/>
        <end position="2040"/>
    </location>
</feature>
<keyword evidence="11" id="KW-0472">Membrane</keyword>
<evidence type="ECO:0000256" key="15">
    <source>
        <dbReference type="ARBA" id="ARBA00023180"/>
    </source>
</evidence>
<name>A0ABW2F264_9BACL</name>
<keyword evidence="12" id="KW-0829">Tyrosine-protein kinase</keyword>
<proteinExistence type="predicted"/>
<keyword evidence="7" id="KW-0547">Nucleotide-binding</keyword>
<keyword evidence="5" id="KW-0812">Transmembrane</keyword>
<evidence type="ECO:0000256" key="14">
    <source>
        <dbReference type="ARBA" id="ARBA00023170"/>
    </source>
</evidence>
<keyword evidence="10" id="KW-1133">Transmembrane helix</keyword>
<reference evidence="19" key="1">
    <citation type="journal article" date="2019" name="Int. J. Syst. Evol. Microbiol.">
        <title>The Global Catalogue of Microorganisms (GCM) 10K type strain sequencing project: providing services to taxonomists for standard genome sequencing and annotation.</title>
        <authorList>
            <consortium name="The Broad Institute Genomics Platform"/>
            <consortium name="The Broad Institute Genome Sequencing Center for Infectious Disease"/>
            <person name="Wu L."/>
            <person name="Ma J."/>
        </authorList>
    </citation>
    <scope>NUCLEOTIDE SEQUENCE [LARGE SCALE GENOMIC DNA]</scope>
    <source>
        <strain evidence="19">KCTC 12907</strain>
    </source>
</reference>
<sequence length="2040" mass="221660">MKRLRMILLTLFVLFSGFPLYPSQQAEAAGEGTPSSTNTKRYATGAWFDDGQLIYVTPNKKASSSTRYGTKAFVIRRDTTCNSTNVDTAQCTPIAKDSNKDGDISNDYLRIDLYNSAGDYDKSMWSVEDIGECDYLSQFSKISNDLESSPAQRQTNAKRLQGEGKCQQAEYGASSANATLVTKFVVDREKFEEKIVENPLFANLADGMTVYMNSIFLIKDTGGTHLTPEYTTLNDIRVAKSWANTSYFRAYYDIQVEFKGSYPIVMQYLDESGKDIKDPTDILSTYGPKKRDGYTEGMWPAWKYSKSETKDGKGIIVPDTLTGDDDKTYFLVCSYVTRISKPEDMDCSEQTESPTFVRMASKLTERNPPVPIGGEYVRGIYTTDPDCKCFSSATVPSKSTVEGEVPPDNTTIGQKVSMQVDLQLKDQEDIDDWEKWVVGKKNITINIRTYRSDQTDVLTGLANTGEKPKWSTQGKIPPDLDAPGSAINPAKGLKVSGEELLAYFRNTNGVSKILYEDDLTNYPIPPGGKVSFRYNADVFITATDASGKVVEVDCARPKSSTEMTWFRPEVPPPNTASFFSVPKYFSEIKEGSPQLSGTSSNETFDAMSGIPTTRNLYFASGGSEFIVDIEVEYISQKSQTRSYKSEFNAVVNGWAMDPIIGGFTQDVQPPPPAAREKIDACGAPYKEVVQSKSQQYIKGYTTGENPQPIYGTEYGWDQKGYDSHVVGHYVDTWTQTVTFDYIQINKAVVWKIEKSKVDGMATLVQTNEVTASITQGDPTFFYNRAATNTSKEGRLRYSLETDQHDSVYWNEGNSDNCLTNSKDSGPVLEQKKFDERRALTTNVTAISDFLILQTSSGDQSVMYFDKKSNTAKVTEQLDVPITNFDTMWTNNPLSAAKWDQLNTIKVGSYNGNFSSPTNKYSGGSTGTVTTIFDSMPAGKIRPSRPAPFMRLMATNLDIPDTLQNGEYITGTSTVFFKNVLNDNPKNKPTAYPVQNNTAYGGTGLAYTSAYSPSHSKVNDVVIHDPVSVQNALVVSLPNSLDQRTTPGVGNKQEGIAEYERVLDPDYRQNIIPNSGAEIVNVNKTVAGWNTWVATGSASAITFTSRTGDSWVISGANTFEVNSLGSSNTTGGYWKDIPIKANAQYKFEGDMSCHRCEGYFSLDFYDSDKTFISGGFGSTDKVTNTGTVAHKTFTFSSPANAAYLRIHMIKGVNKDAISSPRDNLFVDNLSLKNMSLQEFVAVEAVQVTQEIPNPDYVPESTSPPVAKTFNYTGSVQTFTAPSTGTYTLEVWGAQGGNSTYDSRVQGGLGGYAKGDINLTAGETISIYVGGQSGWNGGGAGYGQSSPGGGGTDIRRGGTVLTDRVIVGGGGGGTEYQASPGNGGTMNSGPFPQYGGGHGGGLVGGTGLGDYAGSDNGAGGTQTSGYALGQGGPSVGSHSGGGGGGYYGGFNGRTDNNYAGGGGSGYIGGVVGGTMQTGVRSGNGAVVISSPGTVTPAVGQPIKIITTTAGGSDTSPPSDAYILKPIAVDPNAPAGGYTPGNFVLLDYGFQLYFPNTGDFFGNGQWGWAQTTEIRGKGFTDGMDTTEWTKAKYVKFDFNVIYNNTMFLANEWIQLPVTSPGWLYDFYVPLANREKISAMVEWKSIAINGTIEDGDTPTNKVRYNYPRPDSANHSTLKRYQVDVVGRIGNMVIEDTGDFRFSNLFKQPLSPTQWLIPNVVKRVNPNIQNKIVGDTVDLRGKTVTAGTNYLNTWGLLPHIQQKPIPFPLSSEKNNIDALKNQPLRIGYDVLSDIQTMGNYYSNLQIIPYFYHLNLQSGAITSVDIYMDVNGEYKVINKFGAAVPGWDSTSVYANPVRLDWESQAGRRNVKDDEAELTSRIAALFAQSGGDTASGKGAEPYGSYLYGSSQFMALTGRNRTYIGQDQTYGVNKNPGTKLSMFEYAMQAQRWHYSFVLPSSAVAVKHDQPATQANINTLRTNTGVIVMAADIKAIGDTYTLQYKAPNGNGSLNLARTSWPLTSIPYPVIAVYSANKSSADDLSITGTH</sequence>
<evidence type="ECO:0000313" key="18">
    <source>
        <dbReference type="EMBL" id="MFC7147230.1"/>
    </source>
</evidence>
<evidence type="ECO:0000256" key="6">
    <source>
        <dbReference type="ARBA" id="ARBA00022729"/>
    </source>
</evidence>
<dbReference type="Proteomes" id="UP001596378">
    <property type="component" value="Unassembled WGS sequence"/>
</dbReference>
<evidence type="ECO:0000256" key="9">
    <source>
        <dbReference type="ARBA" id="ARBA00022840"/>
    </source>
</evidence>
<dbReference type="Gene3D" id="2.60.120.260">
    <property type="entry name" value="Galactose-binding domain-like"/>
    <property type="match status" value="1"/>
</dbReference>
<evidence type="ECO:0000256" key="11">
    <source>
        <dbReference type="ARBA" id="ARBA00023136"/>
    </source>
</evidence>
<evidence type="ECO:0000313" key="19">
    <source>
        <dbReference type="Proteomes" id="UP001596378"/>
    </source>
</evidence>
<evidence type="ECO:0000256" key="8">
    <source>
        <dbReference type="ARBA" id="ARBA00022777"/>
    </source>
</evidence>
<keyword evidence="4" id="KW-0808">Transferase</keyword>
<evidence type="ECO:0000256" key="3">
    <source>
        <dbReference type="ARBA" id="ARBA00022475"/>
    </source>
</evidence>
<keyword evidence="14" id="KW-0675">Receptor</keyword>
<keyword evidence="9" id="KW-0067">ATP-binding</keyword>
<evidence type="ECO:0000256" key="7">
    <source>
        <dbReference type="ARBA" id="ARBA00022741"/>
    </source>
</evidence>